<evidence type="ECO:0000313" key="3">
    <source>
        <dbReference type="EMBL" id="KAF5376245.1"/>
    </source>
</evidence>
<keyword evidence="2" id="KW-0732">Signal</keyword>
<sequence>MSGHLHPSLIKMAQIIAVVLASVPAPSASSVFIAQSIALSLLASVTAMYPAIVIVLVSLQRSTVETFGFGTPVGFRSVQAIEFSSARPASPEHLSVAGNPLDGKTHVSFAAACVLKEANADRGPVGKVSATSTGIGQIDRT</sequence>
<dbReference type="Proteomes" id="UP000565441">
    <property type="component" value="Unassembled WGS sequence"/>
</dbReference>
<reference evidence="3 4" key="1">
    <citation type="journal article" date="2020" name="ISME J.">
        <title>Uncovering the hidden diversity of litter-decomposition mechanisms in mushroom-forming fungi.</title>
        <authorList>
            <person name="Floudas D."/>
            <person name="Bentzer J."/>
            <person name="Ahren D."/>
            <person name="Johansson T."/>
            <person name="Persson P."/>
            <person name="Tunlid A."/>
        </authorList>
    </citation>
    <scope>NUCLEOTIDE SEQUENCE [LARGE SCALE GENOMIC DNA]</scope>
    <source>
        <strain evidence="3 4">CBS 661.87</strain>
    </source>
</reference>
<evidence type="ECO:0000256" key="2">
    <source>
        <dbReference type="SAM" id="SignalP"/>
    </source>
</evidence>
<feature type="chain" id="PRO_5034424147" evidence="2">
    <location>
        <begin position="22"/>
        <end position="141"/>
    </location>
</feature>
<proteinExistence type="predicted"/>
<evidence type="ECO:0000256" key="1">
    <source>
        <dbReference type="SAM" id="Phobius"/>
    </source>
</evidence>
<organism evidence="3 4">
    <name type="scientific">Tricholomella constricta</name>
    <dbReference type="NCBI Taxonomy" id="117010"/>
    <lineage>
        <taxon>Eukaryota</taxon>
        <taxon>Fungi</taxon>
        <taxon>Dikarya</taxon>
        <taxon>Basidiomycota</taxon>
        <taxon>Agaricomycotina</taxon>
        <taxon>Agaricomycetes</taxon>
        <taxon>Agaricomycetidae</taxon>
        <taxon>Agaricales</taxon>
        <taxon>Tricholomatineae</taxon>
        <taxon>Lyophyllaceae</taxon>
        <taxon>Tricholomella</taxon>
    </lineage>
</organism>
<evidence type="ECO:0000313" key="4">
    <source>
        <dbReference type="Proteomes" id="UP000565441"/>
    </source>
</evidence>
<keyword evidence="1" id="KW-1133">Transmembrane helix</keyword>
<name>A0A8H5H4G1_9AGAR</name>
<dbReference type="EMBL" id="JAACJP010000029">
    <property type="protein sequence ID" value="KAF5376245.1"/>
    <property type="molecule type" value="Genomic_DNA"/>
</dbReference>
<gene>
    <name evidence="3" type="ORF">D9615_008471</name>
</gene>
<keyword evidence="1" id="KW-0812">Transmembrane</keyword>
<protein>
    <submittedName>
        <fullName evidence="3">Uncharacterized protein</fullName>
    </submittedName>
</protein>
<feature type="signal peptide" evidence="2">
    <location>
        <begin position="1"/>
        <end position="21"/>
    </location>
</feature>
<comment type="caution">
    <text evidence="3">The sequence shown here is derived from an EMBL/GenBank/DDBJ whole genome shotgun (WGS) entry which is preliminary data.</text>
</comment>
<dbReference type="OrthoDB" id="3102065at2759"/>
<accession>A0A8H5H4G1</accession>
<feature type="transmembrane region" description="Helical" evidence="1">
    <location>
        <begin position="37"/>
        <end position="59"/>
    </location>
</feature>
<keyword evidence="4" id="KW-1185">Reference proteome</keyword>
<dbReference type="AlphaFoldDB" id="A0A8H5H4G1"/>
<keyword evidence="1" id="KW-0472">Membrane</keyword>